<evidence type="ECO:0000313" key="10">
    <source>
        <dbReference type="Proteomes" id="UP000049855"/>
    </source>
</evidence>
<dbReference type="AlphaFoldDB" id="A0A0U1KT99"/>
<dbReference type="Gene3D" id="1.10.3720.10">
    <property type="entry name" value="MetI-like"/>
    <property type="match status" value="1"/>
</dbReference>
<dbReference type="InterPro" id="IPR000515">
    <property type="entry name" value="MetI-like"/>
</dbReference>
<dbReference type="Proteomes" id="UP000049855">
    <property type="component" value="Unassembled WGS sequence"/>
</dbReference>
<keyword evidence="3" id="KW-1003">Cell membrane</keyword>
<feature type="transmembrane region" description="Helical" evidence="7">
    <location>
        <begin position="14"/>
        <end position="35"/>
    </location>
</feature>
<accession>A0A0U1KT99</accession>
<dbReference type="CDD" id="cd06261">
    <property type="entry name" value="TM_PBP2"/>
    <property type="match status" value="1"/>
</dbReference>
<evidence type="ECO:0000256" key="7">
    <source>
        <dbReference type="RuleBase" id="RU363032"/>
    </source>
</evidence>
<dbReference type="GO" id="GO:0055085">
    <property type="term" value="P:transmembrane transport"/>
    <property type="evidence" value="ECO:0007669"/>
    <property type="project" value="InterPro"/>
</dbReference>
<dbReference type="GO" id="GO:0005886">
    <property type="term" value="C:plasma membrane"/>
    <property type="evidence" value="ECO:0007669"/>
    <property type="project" value="UniProtKB-SubCell"/>
</dbReference>
<dbReference type="InterPro" id="IPR050366">
    <property type="entry name" value="BP-dependent_transpt_permease"/>
</dbReference>
<feature type="transmembrane region" description="Helical" evidence="7">
    <location>
        <begin position="80"/>
        <end position="102"/>
    </location>
</feature>
<evidence type="ECO:0000313" key="9">
    <source>
        <dbReference type="EMBL" id="CQR70133.1"/>
    </source>
</evidence>
<dbReference type="PANTHER" id="PTHR43386">
    <property type="entry name" value="OLIGOPEPTIDE TRANSPORT SYSTEM PERMEASE PROTEIN APPC"/>
    <property type="match status" value="1"/>
</dbReference>
<proteinExistence type="inferred from homology"/>
<evidence type="ECO:0000256" key="1">
    <source>
        <dbReference type="ARBA" id="ARBA00004651"/>
    </source>
</evidence>
<keyword evidence="2 7" id="KW-0813">Transport</keyword>
<dbReference type="InterPro" id="IPR035906">
    <property type="entry name" value="MetI-like_sf"/>
</dbReference>
<keyword evidence="5 7" id="KW-1133">Transmembrane helix</keyword>
<name>A0A0U1KT99_9FIRM</name>
<comment type="similarity">
    <text evidence="7">Belongs to the binding-protein-dependent transport system permease family.</text>
</comment>
<protein>
    <submittedName>
        <fullName evidence="9">Oligopeptide transport system permease protein OppC (TC 3.A.1.5.1)</fullName>
    </submittedName>
</protein>
<keyword evidence="10" id="KW-1185">Reference proteome</keyword>
<gene>
    <name evidence="9" type="ORF">SpAn4DRAFT_4645</name>
</gene>
<dbReference type="Pfam" id="PF00528">
    <property type="entry name" value="BPD_transp_1"/>
    <property type="match status" value="1"/>
</dbReference>
<keyword evidence="4 7" id="KW-0812">Transmembrane</keyword>
<sequence length="280" mass="30749">MHIRYDIELTDSNFGRLGLSLLFTSFIAALLAPVLTNSSPTAYTGDIFHPPCTKYWLGTNEVGQDIWTQLLYGARTSLSIAGGTAFMAVTLSLLAGGLSALYGGLCDRTIMRIVDIWLVIPPIIVIILFAAYLHPSIVLLIMLLAAFMWPDGTRIVRAQTLALKTKANYAAATTFGATKQYLLRKHVLPDLGPTLIALFIHYARRAIFMEAGLSFLGISDPSLISWGKMMQQALAFTYLDVWQWWLIPPGLAVSLTIAGLAFTGLALETALDPRLRSEKR</sequence>
<dbReference type="RefSeq" id="WP_021170761.1">
    <property type="nucleotide sequence ID" value="NZ_CTRP01000002.1"/>
</dbReference>
<dbReference type="EMBL" id="CTRP01000002">
    <property type="protein sequence ID" value="CQR70133.1"/>
    <property type="molecule type" value="Genomic_DNA"/>
</dbReference>
<organism evidence="9 10">
    <name type="scientific">Sporomusa ovata</name>
    <dbReference type="NCBI Taxonomy" id="2378"/>
    <lineage>
        <taxon>Bacteria</taxon>
        <taxon>Bacillati</taxon>
        <taxon>Bacillota</taxon>
        <taxon>Negativicutes</taxon>
        <taxon>Selenomonadales</taxon>
        <taxon>Sporomusaceae</taxon>
        <taxon>Sporomusa</taxon>
    </lineage>
</organism>
<evidence type="ECO:0000256" key="5">
    <source>
        <dbReference type="ARBA" id="ARBA00022989"/>
    </source>
</evidence>
<evidence type="ECO:0000256" key="6">
    <source>
        <dbReference type="ARBA" id="ARBA00023136"/>
    </source>
</evidence>
<comment type="subcellular location">
    <subcellularLocation>
        <location evidence="1 7">Cell membrane</location>
        <topology evidence="1 7">Multi-pass membrane protein</topology>
    </subcellularLocation>
</comment>
<evidence type="ECO:0000256" key="3">
    <source>
        <dbReference type="ARBA" id="ARBA00022475"/>
    </source>
</evidence>
<feature type="domain" description="ABC transmembrane type-1" evidence="8">
    <location>
        <begin position="74"/>
        <end position="266"/>
    </location>
</feature>
<dbReference type="PANTHER" id="PTHR43386:SF1">
    <property type="entry name" value="D,D-DIPEPTIDE TRANSPORT SYSTEM PERMEASE PROTEIN DDPC-RELATED"/>
    <property type="match status" value="1"/>
</dbReference>
<evidence type="ECO:0000259" key="8">
    <source>
        <dbReference type="PROSITE" id="PS50928"/>
    </source>
</evidence>
<dbReference type="SUPFAM" id="SSF161098">
    <property type="entry name" value="MetI-like"/>
    <property type="match status" value="1"/>
</dbReference>
<feature type="transmembrane region" description="Helical" evidence="7">
    <location>
        <begin position="246"/>
        <end position="271"/>
    </location>
</feature>
<reference evidence="10" key="1">
    <citation type="submission" date="2015-03" db="EMBL/GenBank/DDBJ databases">
        <authorList>
            <person name="Nijsse Bart"/>
        </authorList>
    </citation>
    <scope>NUCLEOTIDE SEQUENCE [LARGE SCALE GENOMIC DNA]</scope>
</reference>
<evidence type="ECO:0000256" key="4">
    <source>
        <dbReference type="ARBA" id="ARBA00022692"/>
    </source>
</evidence>
<dbReference type="PROSITE" id="PS50928">
    <property type="entry name" value="ABC_TM1"/>
    <property type="match status" value="1"/>
</dbReference>
<keyword evidence="6 7" id="KW-0472">Membrane</keyword>
<evidence type="ECO:0000256" key="2">
    <source>
        <dbReference type="ARBA" id="ARBA00022448"/>
    </source>
</evidence>